<dbReference type="InterPro" id="IPR002110">
    <property type="entry name" value="Ankyrin_rpt"/>
</dbReference>
<proteinExistence type="predicted"/>
<dbReference type="STRING" id="1448318.A0A319ED30"/>
<protein>
    <submittedName>
        <fullName evidence="2">Ankyrin</fullName>
    </submittedName>
</protein>
<dbReference type="AlphaFoldDB" id="A0A319ED30"/>
<organism evidence="2 3">
    <name type="scientific">Aspergillus sclerotiicarbonarius (strain CBS 121057 / IBT 28362)</name>
    <dbReference type="NCBI Taxonomy" id="1448318"/>
    <lineage>
        <taxon>Eukaryota</taxon>
        <taxon>Fungi</taxon>
        <taxon>Dikarya</taxon>
        <taxon>Ascomycota</taxon>
        <taxon>Pezizomycotina</taxon>
        <taxon>Eurotiomycetes</taxon>
        <taxon>Eurotiomycetidae</taxon>
        <taxon>Eurotiales</taxon>
        <taxon>Aspergillaceae</taxon>
        <taxon>Aspergillus</taxon>
        <taxon>Aspergillus subgen. Circumdati</taxon>
    </lineage>
</organism>
<evidence type="ECO:0000256" key="1">
    <source>
        <dbReference type="PROSITE-ProRule" id="PRU00023"/>
    </source>
</evidence>
<dbReference type="PROSITE" id="PS50088">
    <property type="entry name" value="ANK_REPEAT"/>
    <property type="match status" value="1"/>
</dbReference>
<dbReference type="OrthoDB" id="539213at2759"/>
<dbReference type="VEuPathDB" id="FungiDB:BO78DRAFT_442303"/>
<dbReference type="Proteomes" id="UP000248423">
    <property type="component" value="Unassembled WGS sequence"/>
</dbReference>
<dbReference type="EMBL" id="KZ826337">
    <property type="protein sequence ID" value="PYI08072.1"/>
    <property type="molecule type" value="Genomic_DNA"/>
</dbReference>
<feature type="repeat" description="ANK" evidence="1">
    <location>
        <begin position="125"/>
        <end position="157"/>
    </location>
</feature>
<keyword evidence="1" id="KW-0040">ANK repeat</keyword>
<accession>A0A319ED30</accession>
<reference evidence="2 3" key="1">
    <citation type="submission" date="2018-02" db="EMBL/GenBank/DDBJ databases">
        <title>The genomes of Aspergillus section Nigri reveals drivers in fungal speciation.</title>
        <authorList>
            <consortium name="DOE Joint Genome Institute"/>
            <person name="Vesth T.C."/>
            <person name="Nybo J."/>
            <person name="Theobald S."/>
            <person name="Brandl J."/>
            <person name="Frisvad J.C."/>
            <person name="Nielsen K.F."/>
            <person name="Lyhne E.K."/>
            <person name="Kogle M.E."/>
            <person name="Kuo A."/>
            <person name="Riley R."/>
            <person name="Clum A."/>
            <person name="Nolan M."/>
            <person name="Lipzen A."/>
            <person name="Salamov A."/>
            <person name="Henrissat B."/>
            <person name="Wiebenga A."/>
            <person name="De vries R.P."/>
            <person name="Grigoriev I.V."/>
            <person name="Mortensen U.H."/>
            <person name="Andersen M.R."/>
            <person name="Baker S.E."/>
        </authorList>
    </citation>
    <scope>NUCLEOTIDE SEQUENCE [LARGE SCALE GENOMIC DNA]</scope>
    <source>
        <strain evidence="2 3">CBS 121057</strain>
    </source>
</reference>
<keyword evidence="3" id="KW-1185">Reference proteome</keyword>
<name>A0A319ED30_ASPSB</name>
<dbReference type="InterPro" id="IPR036047">
    <property type="entry name" value="F-box-like_dom_sf"/>
</dbReference>
<evidence type="ECO:0000313" key="2">
    <source>
        <dbReference type="EMBL" id="PYI08072.1"/>
    </source>
</evidence>
<dbReference type="InterPro" id="IPR036770">
    <property type="entry name" value="Ankyrin_rpt-contain_sf"/>
</dbReference>
<gene>
    <name evidence="2" type="ORF">BO78DRAFT_442303</name>
</gene>
<sequence length="395" mass="43699">MPTTAQAALRWLPRELHLELGKCLDHQSMGRLSCTCKYFRESLREDLKRRAKAHALAPDDVYAQIFGFEAHRGASGQDRQRRDEARRELMENTPQPMVAAIEAERYDVVKAYLDAGVSADSVALDGDRLLEVAGMNPSVSLTRLLLEYGADPNLPPNPPPRYATNTSTVLDSLLDPDEDIAQVLLEHGAKFTVGEVFQALSSMESGPKLLQLALDNGTDLRAMDPLRTAAGCGTPAVVEMMAAYAPDLLNHQERGGRTALEHALGSRKPQNALQLLRLGIPIAPSPAFFRDGLEEAIQMGYSEVVDEMLSRPELECPGWRAELARCIDLAKTRGTWDILAALLRAYRGTGARCLPQCLQHYEQELVRAREQVKHYERLSALLQSVVGRDLTPNPK</sequence>
<dbReference type="Gene3D" id="1.25.40.20">
    <property type="entry name" value="Ankyrin repeat-containing domain"/>
    <property type="match status" value="2"/>
</dbReference>
<dbReference type="SUPFAM" id="SSF81383">
    <property type="entry name" value="F-box domain"/>
    <property type="match status" value="1"/>
</dbReference>
<evidence type="ECO:0000313" key="3">
    <source>
        <dbReference type="Proteomes" id="UP000248423"/>
    </source>
</evidence>
<dbReference type="SUPFAM" id="SSF48403">
    <property type="entry name" value="Ankyrin repeat"/>
    <property type="match status" value="1"/>
</dbReference>